<evidence type="ECO:0000256" key="1">
    <source>
        <dbReference type="ARBA" id="ARBA00004406"/>
    </source>
</evidence>
<feature type="domain" description="Golgin subfamily A member 7/ERF4" evidence="7">
    <location>
        <begin position="71"/>
        <end position="206"/>
    </location>
</feature>
<dbReference type="Pfam" id="PF10256">
    <property type="entry name" value="Erf4"/>
    <property type="match status" value="1"/>
</dbReference>
<dbReference type="PANTHER" id="PTHR13254">
    <property type="entry name" value="GOLGI AUTOANTIGEN, GOLGIN SUBFAMILY A, 7"/>
    <property type="match status" value="1"/>
</dbReference>
<name>A0A0J9X7B8_GEOCN</name>
<dbReference type="AlphaFoldDB" id="A0A0J9X7B8"/>
<proteinExistence type="inferred from homology"/>
<evidence type="ECO:0000256" key="4">
    <source>
        <dbReference type="ARBA" id="ARBA00018463"/>
    </source>
</evidence>
<evidence type="ECO:0000313" key="8">
    <source>
        <dbReference type="EMBL" id="CDO53054.1"/>
    </source>
</evidence>
<keyword evidence="10" id="KW-1185">Reference proteome</keyword>
<evidence type="ECO:0000259" key="7">
    <source>
        <dbReference type="Pfam" id="PF10256"/>
    </source>
</evidence>
<reference evidence="8 10" key="1">
    <citation type="submission" date="2014-03" db="EMBL/GenBank/DDBJ databases">
        <authorList>
            <person name="Casaregola S."/>
        </authorList>
    </citation>
    <scope>NUCLEOTIDE SEQUENCE [LARGE SCALE GENOMIC DNA]</scope>
    <source>
        <strain evidence="8 10">CLIB 918</strain>
    </source>
</reference>
<dbReference type="GO" id="GO:0031211">
    <property type="term" value="C:endoplasmic reticulum palmitoyltransferase complex"/>
    <property type="evidence" value="ECO:0007669"/>
    <property type="project" value="TreeGrafter"/>
</dbReference>
<dbReference type="OrthoDB" id="5377273at2759"/>
<evidence type="ECO:0000256" key="2">
    <source>
        <dbReference type="ARBA" id="ARBA00007732"/>
    </source>
</evidence>
<dbReference type="PANTHER" id="PTHR13254:SF0">
    <property type="entry name" value="GOLGIN SUBFAMILY A MEMBER 7_ERF4 DOMAIN-CONTAINING PROTEIN"/>
    <property type="match status" value="1"/>
</dbReference>
<dbReference type="InterPro" id="IPR051371">
    <property type="entry name" value="Ras_palmitoyltransferase"/>
</dbReference>
<dbReference type="EMBL" id="CCBN010000004">
    <property type="protein sequence ID" value="CDO53054.1"/>
    <property type="molecule type" value="Genomic_DNA"/>
</dbReference>
<keyword evidence="6" id="KW-0472">Membrane</keyword>
<accession>A0A0J9X7B8</accession>
<comment type="caution">
    <text evidence="8">The sequence shown here is derived from an EMBL/GenBank/DDBJ whole genome shotgun (WGS) entry which is preliminary data.</text>
</comment>
<dbReference type="EMBL" id="QQZK01000131">
    <property type="protein sequence ID" value="KAF5095951.1"/>
    <property type="molecule type" value="Genomic_DNA"/>
</dbReference>
<dbReference type="Proteomes" id="UP000242525">
    <property type="component" value="Unassembled WGS sequence"/>
</dbReference>
<gene>
    <name evidence="8" type="ORF">BN980_GECA04s03596g</name>
    <name evidence="9" type="ORF">DV451_004460</name>
</gene>
<evidence type="ECO:0000313" key="9">
    <source>
        <dbReference type="EMBL" id="KAF5095951.1"/>
    </source>
</evidence>
<comment type="subcellular location">
    <subcellularLocation>
        <location evidence="1">Endoplasmic reticulum membrane</location>
        <topology evidence="1">Peripheral membrane protein</topology>
    </subcellularLocation>
</comment>
<evidence type="ECO:0000256" key="6">
    <source>
        <dbReference type="ARBA" id="ARBA00023136"/>
    </source>
</evidence>
<dbReference type="GO" id="GO:0005789">
    <property type="term" value="C:endoplasmic reticulum membrane"/>
    <property type="evidence" value="ECO:0007669"/>
    <property type="project" value="UniProtKB-SubCell"/>
</dbReference>
<evidence type="ECO:0000256" key="3">
    <source>
        <dbReference type="ARBA" id="ARBA00011396"/>
    </source>
</evidence>
<dbReference type="STRING" id="1173061.A0A0J9X7B8"/>
<protein>
    <recommendedName>
        <fullName evidence="4">Ras modification protein ERF4</fullName>
    </recommendedName>
</protein>
<evidence type="ECO:0000313" key="10">
    <source>
        <dbReference type="Proteomes" id="UP000242525"/>
    </source>
</evidence>
<reference evidence="9" key="2">
    <citation type="journal article" date="2020" name="Front. Microbiol.">
        <title>Phenotypic and Genetic Characterization of the Cheese Ripening Yeast Geotrichum candidum.</title>
        <authorList>
            <person name="Perkins V."/>
            <person name="Vignola S."/>
            <person name="Lessard M.H."/>
            <person name="Plante P.L."/>
            <person name="Corbeil J."/>
            <person name="Dugat-Bony E."/>
            <person name="Frenette M."/>
            <person name="Labrie S."/>
        </authorList>
    </citation>
    <scope>NUCLEOTIDE SEQUENCE</scope>
    <source>
        <strain evidence="9">LMA-70</strain>
    </source>
</reference>
<dbReference type="GO" id="GO:0006612">
    <property type="term" value="P:protein targeting to membrane"/>
    <property type="evidence" value="ECO:0007669"/>
    <property type="project" value="TreeGrafter"/>
</dbReference>
<comment type="similarity">
    <text evidence="2">Belongs to the ERF4 family.</text>
</comment>
<dbReference type="InterPro" id="IPR019383">
    <property type="entry name" value="Golgin_A_7/ERF4"/>
</dbReference>
<dbReference type="Proteomes" id="UP000750522">
    <property type="component" value="Unassembled WGS sequence"/>
</dbReference>
<reference evidence="9" key="3">
    <citation type="submission" date="2020-01" db="EMBL/GenBank/DDBJ databases">
        <authorList>
            <person name="Perkins V."/>
            <person name="Lessard M.-H."/>
            <person name="Dugat-Bony E."/>
            <person name="Frenette M."/>
            <person name="Labrie S."/>
        </authorList>
    </citation>
    <scope>NUCLEOTIDE SEQUENCE</scope>
    <source>
        <strain evidence="9">LMA-70</strain>
    </source>
</reference>
<comment type="subunit">
    <text evidence="3">Interacts with ERF2.</text>
</comment>
<sequence length="219" mass="24520">MASTHSSSVKFYNYHEYILATAQEQRDQLGYATGLDEDDDSFYQVLLTHFENPHLPAPGGNGDNSSAPTRIIRIPREFSTNNDLYPQFSTFYPGTEPGALTPADGGGLTSASPLRLYLSESELHEIVSTVNTRLEAALSPYHWQNVVDHCLNLVCCWLLELVRDPYVKRRLRELETAVAETNARLAAEGKPVRVISPLRTGYLSLDIEIPRPPPLKEYT</sequence>
<organism evidence="8 10">
    <name type="scientific">Geotrichum candidum</name>
    <name type="common">Oospora lactis</name>
    <name type="synonym">Dipodascus geotrichum</name>
    <dbReference type="NCBI Taxonomy" id="1173061"/>
    <lineage>
        <taxon>Eukaryota</taxon>
        <taxon>Fungi</taxon>
        <taxon>Dikarya</taxon>
        <taxon>Ascomycota</taxon>
        <taxon>Saccharomycotina</taxon>
        <taxon>Dipodascomycetes</taxon>
        <taxon>Dipodascales</taxon>
        <taxon>Dipodascaceae</taxon>
        <taxon>Geotrichum</taxon>
    </lineage>
</organism>
<keyword evidence="5" id="KW-0256">Endoplasmic reticulum</keyword>
<evidence type="ECO:0000256" key="5">
    <source>
        <dbReference type="ARBA" id="ARBA00022824"/>
    </source>
</evidence>